<evidence type="ECO:0000256" key="2">
    <source>
        <dbReference type="ARBA" id="ARBA00022737"/>
    </source>
</evidence>
<evidence type="ECO:0000256" key="1">
    <source>
        <dbReference type="ARBA" id="ARBA00022614"/>
    </source>
</evidence>
<dbReference type="SMART" id="SM00369">
    <property type="entry name" value="LRR_TYP"/>
    <property type="match status" value="2"/>
</dbReference>
<reference evidence="4 5" key="1">
    <citation type="submission" date="2016-07" db="EMBL/GenBank/DDBJ databases">
        <title>Pervasive Adenine N6-methylation of Active Genes in Fungi.</title>
        <authorList>
            <consortium name="DOE Joint Genome Institute"/>
            <person name="Mondo S.J."/>
            <person name="Dannebaum R.O."/>
            <person name="Kuo R.C."/>
            <person name="Labutti K."/>
            <person name="Haridas S."/>
            <person name="Kuo A."/>
            <person name="Salamov A."/>
            <person name="Ahrendt S.R."/>
            <person name="Lipzen A."/>
            <person name="Sullivan W."/>
            <person name="Andreopoulos W.B."/>
            <person name="Clum A."/>
            <person name="Lindquist E."/>
            <person name="Daum C."/>
            <person name="Ramamoorthy G.K."/>
            <person name="Gryganskyi A."/>
            <person name="Culley D."/>
            <person name="Magnuson J.K."/>
            <person name="James T.Y."/>
            <person name="O'Malley M.A."/>
            <person name="Stajich J.E."/>
            <person name="Spatafora J.W."/>
            <person name="Visel A."/>
            <person name="Grigoriev I.V."/>
        </authorList>
    </citation>
    <scope>NUCLEOTIDE SEQUENCE [LARGE SCALE GENOMIC DNA]</scope>
    <source>
        <strain evidence="4 5">JEL800</strain>
    </source>
</reference>
<keyword evidence="1" id="KW-0433">Leucine-rich repeat</keyword>
<protein>
    <submittedName>
        <fullName evidence="4">L domain-like protein</fullName>
    </submittedName>
</protein>
<dbReference type="Pfam" id="PF00560">
    <property type="entry name" value="LRR_1"/>
    <property type="match status" value="2"/>
</dbReference>
<dbReference type="FunFam" id="3.80.10.10:FF:000041">
    <property type="entry name" value="LRR receptor-like serine/threonine-protein kinase ERECTA"/>
    <property type="match status" value="1"/>
</dbReference>
<dbReference type="SUPFAM" id="SSF52058">
    <property type="entry name" value="L domain-like"/>
    <property type="match status" value="1"/>
</dbReference>
<dbReference type="InterPro" id="IPR001810">
    <property type="entry name" value="F-box_dom"/>
</dbReference>
<dbReference type="EMBL" id="MCGO01000003">
    <property type="protein sequence ID" value="ORY52346.1"/>
    <property type="molecule type" value="Genomic_DNA"/>
</dbReference>
<dbReference type="InterPro" id="IPR053038">
    <property type="entry name" value="RLP_Defense"/>
</dbReference>
<feature type="domain" description="F-box" evidence="3">
    <location>
        <begin position="32"/>
        <end position="62"/>
    </location>
</feature>
<evidence type="ECO:0000313" key="4">
    <source>
        <dbReference type="EMBL" id="ORY52346.1"/>
    </source>
</evidence>
<dbReference type="InterPro" id="IPR001611">
    <property type="entry name" value="Leu-rich_rpt"/>
</dbReference>
<gene>
    <name evidence="4" type="ORF">BCR33DRAFT_711678</name>
</gene>
<sequence>MTGYSHAFETTAQDYIAEQLHHDVIPVSHHQTKHITSLPSEVLQDILAWLPPSKVLALRRLCPPPPTQSLTIKQISRASELDKAWFHWPAMYQSMFPSVAQYSTLQSINLVNQTLSPIPTTLPQTLEFLLLGENRFTGPIPSAFGALTNLQELDLRSNQLSGEIPNELLFLDKNELSGSIPSSFGKLTSVVTVGLSGNQLTGPVPDSIGDMTWLNLLDISENWVSAVPDSIGQLQHLDCLYLQKNRIEKIPRGLVHILKRQWLEGTIPEELGGCVSLICFDVSCNRLVGAVPASLGGLARLGVLAVGGNEGMEKVLPREVAEMVEGRHIYLSTPSHLKAGH</sequence>
<keyword evidence="5" id="KW-1185">Reference proteome</keyword>
<accession>A0A1Y2CZP7</accession>
<keyword evidence="2" id="KW-0677">Repeat</keyword>
<organism evidence="4 5">
    <name type="scientific">Rhizoclosmatium globosum</name>
    <dbReference type="NCBI Taxonomy" id="329046"/>
    <lineage>
        <taxon>Eukaryota</taxon>
        <taxon>Fungi</taxon>
        <taxon>Fungi incertae sedis</taxon>
        <taxon>Chytridiomycota</taxon>
        <taxon>Chytridiomycota incertae sedis</taxon>
        <taxon>Chytridiomycetes</taxon>
        <taxon>Chytridiales</taxon>
        <taxon>Chytriomycetaceae</taxon>
        <taxon>Rhizoclosmatium</taxon>
    </lineage>
</organism>
<dbReference type="Proteomes" id="UP000193642">
    <property type="component" value="Unassembled WGS sequence"/>
</dbReference>
<comment type="caution">
    <text evidence="4">The sequence shown here is derived from an EMBL/GenBank/DDBJ whole genome shotgun (WGS) entry which is preliminary data.</text>
</comment>
<evidence type="ECO:0000259" key="3">
    <source>
        <dbReference type="PROSITE" id="PS50181"/>
    </source>
</evidence>
<dbReference type="PROSITE" id="PS50181">
    <property type="entry name" value="FBOX"/>
    <property type="match status" value="1"/>
</dbReference>
<dbReference type="Gene3D" id="3.80.10.10">
    <property type="entry name" value="Ribonuclease Inhibitor"/>
    <property type="match status" value="1"/>
</dbReference>
<dbReference type="OrthoDB" id="676979at2759"/>
<dbReference type="InterPro" id="IPR003591">
    <property type="entry name" value="Leu-rich_rpt_typical-subtyp"/>
</dbReference>
<dbReference type="Pfam" id="PF00646">
    <property type="entry name" value="F-box"/>
    <property type="match status" value="1"/>
</dbReference>
<dbReference type="AlphaFoldDB" id="A0A1Y2CZP7"/>
<proteinExistence type="predicted"/>
<dbReference type="STRING" id="329046.A0A1Y2CZP7"/>
<dbReference type="PROSITE" id="PS51450">
    <property type="entry name" value="LRR"/>
    <property type="match status" value="1"/>
</dbReference>
<dbReference type="PANTHER" id="PTHR48064">
    <property type="entry name" value="OS01G0750400 PROTEIN"/>
    <property type="match status" value="1"/>
</dbReference>
<name>A0A1Y2CZP7_9FUNG</name>
<dbReference type="InterPro" id="IPR032675">
    <property type="entry name" value="LRR_dom_sf"/>
</dbReference>
<evidence type="ECO:0000313" key="5">
    <source>
        <dbReference type="Proteomes" id="UP000193642"/>
    </source>
</evidence>
<dbReference type="PANTHER" id="PTHR48064:SF6">
    <property type="entry name" value="RECEPTOR-LIKE PROTEIN KINASE 2"/>
    <property type="match status" value="1"/>
</dbReference>